<dbReference type="Proteomes" id="UP000179860">
    <property type="component" value="Plasmid pl3WSM5005"/>
</dbReference>
<name>A0ACA8AX15_9BURK</name>
<evidence type="ECO:0000313" key="1">
    <source>
        <dbReference type="EMBL" id="APA90252.1"/>
    </source>
</evidence>
<reference evidence="1" key="1">
    <citation type="submission" date="2016-09" db="EMBL/GenBank/DDBJ databases">
        <title>The Complete Genome of Burkholderia sprentiae wsm5005.</title>
        <authorList>
            <person name="De Meyer S."/>
            <person name="Wang P."/>
            <person name="Terpolilli J."/>
        </authorList>
    </citation>
    <scope>NUCLEOTIDE SEQUENCE</scope>
    <source>
        <strain evidence="1">WSM5005</strain>
        <plasmid evidence="1">pl3WSM5005</plasmid>
    </source>
</reference>
<keyword evidence="1" id="KW-0614">Plasmid</keyword>
<geneLocation type="plasmid" evidence="1 2">
    <name>pl3WSM5005</name>
</geneLocation>
<accession>A0ACA8AX15</accession>
<organism evidence="1 2">
    <name type="scientific">Paraburkholderia sprentiae WSM5005</name>
    <dbReference type="NCBI Taxonomy" id="754502"/>
    <lineage>
        <taxon>Bacteria</taxon>
        <taxon>Pseudomonadati</taxon>
        <taxon>Pseudomonadota</taxon>
        <taxon>Betaproteobacteria</taxon>
        <taxon>Burkholderiales</taxon>
        <taxon>Burkholderiaceae</taxon>
        <taxon>Paraburkholderia</taxon>
    </lineage>
</organism>
<gene>
    <name evidence="1" type="ORF">BJG93_34635</name>
</gene>
<keyword evidence="2" id="KW-1185">Reference proteome</keyword>
<sequence length="281" mass="30598">MNNIPAWIAPYAAGEKSGWSQAVIAYSDYYCVDGSADDDWSIEERLTMHRQPMVAYASHTGTKRNLAAMKEAGWHMLLSPKGSSLRSEGMPYALDNGAWTAYQQGQPFDEGSFLRAVDLVGERAEWIVLPDVVQGGMASLEFSLAWKERLRGIPTKVLIAVQDGVQLEDVAHELSPAVGIFIGGSTEWKEATAGAWGSLARRRNCHLHVGRVNTVRRIKICAAAGANSIDGTSVSRYAKTLPKLDAASRQDDFFSTADESLRDAQQASSDVDLCGLVRYAA</sequence>
<dbReference type="EMBL" id="CP017564">
    <property type="protein sequence ID" value="APA90252.1"/>
    <property type="molecule type" value="Genomic_DNA"/>
</dbReference>
<evidence type="ECO:0000313" key="2">
    <source>
        <dbReference type="Proteomes" id="UP000179860"/>
    </source>
</evidence>
<proteinExistence type="predicted"/>
<protein>
    <submittedName>
        <fullName evidence="1">Uncharacterized protein</fullName>
    </submittedName>
</protein>
<reference evidence="1" key="2">
    <citation type="submission" date="2021-06" db="EMBL/GenBank/DDBJ databases">
        <authorList>
            <person name="Rogers T.H."/>
            <person name="Ramsay J.P."/>
            <person name="Wang P."/>
            <person name="Terpolilli J."/>
        </authorList>
    </citation>
    <scope>NUCLEOTIDE SEQUENCE</scope>
    <source>
        <strain evidence="1">WSM5005</strain>
        <plasmid evidence="1">pl3WSM5005</plasmid>
    </source>
</reference>